<accession>A0A2M7B547</accession>
<keyword evidence="5 6" id="KW-0472">Membrane</keyword>
<evidence type="ECO:0000256" key="5">
    <source>
        <dbReference type="ARBA" id="ARBA00023136"/>
    </source>
</evidence>
<name>A0A2M7B547_9BACT</name>
<evidence type="ECO:0000313" key="8">
    <source>
        <dbReference type="Proteomes" id="UP000228949"/>
    </source>
</evidence>
<feature type="transmembrane region" description="Helical" evidence="6">
    <location>
        <begin position="74"/>
        <end position="93"/>
    </location>
</feature>
<dbReference type="Pfam" id="PF03741">
    <property type="entry name" value="TerC"/>
    <property type="match status" value="1"/>
</dbReference>
<feature type="transmembrane region" description="Helical" evidence="6">
    <location>
        <begin position="245"/>
        <end position="267"/>
    </location>
</feature>
<feature type="transmembrane region" description="Helical" evidence="6">
    <location>
        <begin position="99"/>
        <end position="117"/>
    </location>
</feature>
<dbReference type="PANTHER" id="PTHR30238">
    <property type="entry name" value="MEMBRANE BOUND PREDICTED REDOX MODULATOR"/>
    <property type="match status" value="1"/>
</dbReference>
<evidence type="ECO:0000313" key="7">
    <source>
        <dbReference type="EMBL" id="PIU98172.1"/>
    </source>
</evidence>
<evidence type="ECO:0000256" key="6">
    <source>
        <dbReference type="SAM" id="Phobius"/>
    </source>
</evidence>
<comment type="similarity">
    <text evidence="2">Belongs to the TerC family.</text>
</comment>
<feature type="transmembrane region" description="Helical" evidence="6">
    <location>
        <begin position="221"/>
        <end position="239"/>
    </location>
</feature>
<evidence type="ECO:0000256" key="4">
    <source>
        <dbReference type="ARBA" id="ARBA00022989"/>
    </source>
</evidence>
<comment type="caution">
    <text evidence="7">The sequence shown here is derived from an EMBL/GenBank/DDBJ whole genome shotgun (WGS) entry which is preliminary data.</text>
</comment>
<feature type="non-terminal residue" evidence="7">
    <location>
        <position position="1"/>
    </location>
</feature>
<dbReference type="NCBIfam" id="TIGR03718">
    <property type="entry name" value="R_switched_Alx"/>
    <property type="match status" value="1"/>
</dbReference>
<feature type="transmembrane region" description="Helical" evidence="6">
    <location>
        <begin position="48"/>
        <end position="67"/>
    </location>
</feature>
<dbReference type="GO" id="GO:0016020">
    <property type="term" value="C:membrane"/>
    <property type="evidence" value="ECO:0007669"/>
    <property type="project" value="UniProtKB-SubCell"/>
</dbReference>
<protein>
    <submittedName>
        <fullName evidence="7">Tellurium resistance protein TerC</fullName>
    </submittedName>
</protein>
<sequence length="279" mass="31745">LSLKEAGLWTIAWISLALLFNLLIYFFFGSGKALEFLTAYLLEKSLSLDNLFVFLVIFSYFDLPILFQQKVLKLGILGAFVMRAVFIFGGIWLLSSFHFLFYIFGAFLIYSGIKLIFQKTEKIEPEKNLFLRIVRKVVPLVDDLKKGKIFIKKEGKICLTSLFAILILIESSDLIFALDSVPAVLAITQDPFIAYTSNAFAILGLRALYFFLVGFLPKFIYLKRGITILLIFIGLKMVLSNVYHLSLVFSLSIILLIIGLSIILSLIKQKQRKNYALPH</sequence>
<dbReference type="InterPro" id="IPR022369">
    <property type="entry name" value="Integral_membrane_TerC_rswitch"/>
</dbReference>
<evidence type="ECO:0000256" key="3">
    <source>
        <dbReference type="ARBA" id="ARBA00022692"/>
    </source>
</evidence>
<keyword evidence="4 6" id="KW-1133">Transmembrane helix</keyword>
<gene>
    <name evidence="7" type="ORF">COS61_02830</name>
</gene>
<keyword evidence="3 6" id="KW-0812">Transmembrane</keyword>
<evidence type="ECO:0000256" key="1">
    <source>
        <dbReference type="ARBA" id="ARBA00004141"/>
    </source>
</evidence>
<dbReference type="Proteomes" id="UP000228949">
    <property type="component" value="Unassembled WGS sequence"/>
</dbReference>
<feature type="transmembrane region" description="Helical" evidence="6">
    <location>
        <begin position="198"/>
        <end position="216"/>
    </location>
</feature>
<feature type="transmembrane region" description="Helical" evidence="6">
    <location>
        <begin position="7"/>
        <end position="28"/>
    </location>
</feature>
<dbReference type="InterPro" id="IPR005496">
    <property type="entry name" value="Integral_membrane_TerC"/>
</dbReference>
<dbReference type="EMBL" id="PEVJ01000069">
    <property type="protein sequence ID" value="PIU98172.1"/>
    <property type="molecule type" value="Genomic_DNA"/>
</dbReference>
<evidence type="ECO:0000256" key="2">
    <source>
        <dbReference type="ARBA" id="ARBA00007511"/>
    </source>
</evidence>
<dbReference type="PANTHER" id="PTHR30238:SF0">
    <property type="entry name" value="THYLAKOID MEMBRANE PROTEIN TERC, CHLOROPLASTIC"/>
    <property type="match status" value="1"/>
</dbReference>
<dbReference type="AlphaFoldDB" id="A0A2M7B547"/>
<comment type="subcellular location">
    <subcellularLocation>
        <location evidence="1">Membrane</location>
        <topology evidence="1">Multi-pass membrane protein</topology>
    </subcellularLocation>
</comment>
<reference evidence="8" key="1">
    <citation type="submission" date="2017-09" db="EMBL/GenBank/DDBJ databases">
        <title>Depth-based differentiation of microbial function through sediment-hosted aquifers and enrichment of novel symbionts in the deep terrestrial subsurface.</title>
        <authorList>
            <person name="Probst A.J."/>
            <person name="Ladd B."/>
            <person name="Jarett J.K."/>
            <person name="Geller-Mcgrath D.E."/>
            <person name="Sieber C.M.K."/>
            <person name="Emerson J.B."/>
            <person name="Anantharaman K."/>
            <person name="Thomas B.C."/>
            <person name="Malmstrom R."/>
            <person name="Stieglmeier M."/>
            <person name="Klingl A."/>
            <person name="Woyke T."/>
            <person name="Ryan C.M."/>
            <person name="Banfield J.F."/>
        </authorList>
    </citation>
    <scope>NUCLEOTIDE SEQUENCE [LARGE SCALE GENOMIC DNA]</scope>
</reference>
<feature type="transmembrane region" description="Helical" evidence="6">
    <location>
        <begin position="157"/>
        <end position="178"/>
    </location>
</feature>
<proteinExistence type="inferred from homology"/>
<organism evidence="7 8">
    <name type="scientific">Candidatus Wolfebacteria bacterium CG03_land_8_20_14_0_80_40_12</name>
    <dbReference type="NCBI Taxonomy" id="1975069"/>
    <lineage>
        <taxon>Bacteria</taxon>
        <taxon>Candidatus Wolfeibacteriota</taxon>
    </lineage>
</organism>